<evidence type="ECO:0000313" key="6">
    <source>
        <dbReference type="EMBL" id="APC19634.1"/>
    </source>
</evidence>
<dbReference type="InterPro" id="IPR020449">
    <property type="entry name" value="Tscrpt_reg_AraC-type_HTH"/>
</dbReference>
<dbReference type="GeneID" id="46912202"/>
<geneLocation type="plasmid" evidence="6">
    <name>unnamed1</name>
</geneLocation>
<dbReference type="GO" id="GO:0003700">
    <property type="term" value="F:DNA-binding transcription factor activity"/>
    <property type="evidence" value="ECO:0007669"/>
    <property type="project" value="InterPro"/>
</dbReference>
<evidence type="ECO:0000256" key="1">
    <source>
        <dbReference type="ARBA" id="ARBA00023015"/>
    </source>
</evidence>
<dbReference type="InterPro" id="IPR011983">
    <property type="entry name" value="HpaA_TReg"/>
</dbReference>
<evidence type="ECO:0000256" key="4">
    <source>
        <dbReference type="ARBA" id="ARBA00023163"/>
    </source>
</evidence>
<keyword evidence="4" id="KW-0804">Transcription</keyword>
<dbReference type="Gene3D" id="2.60.120.10">
    <property type="entry name" value="Jelly Rolls"/>
    <property type="match status" value="1"/>
</dbReference>
<dbReference type="PROSITE" id="PS01124">
    <property type="entry name" value="HTH_ARAC_FAMILY_2"/>
    <property type="match status" value="1"/>
</dbReference>
<feature type="domain" description="HTH araC/xylS-type" evidence="5">
    <location>
        <begin position="197"/>
        <end position="295"/>
    </location>
</feature>
<sequence>MVVQPAIPNIHIGQAYGQRYADAEVHYDALGNLADFFGRDMHVHRHDRFFQLHYVKSGTVRVYLDDQYYLQEGPMFFLTPPTIAHAFVTDAQSDGHVLTVSQQLVWPLLEDSVGLAGGARIAPICVAVGDLDGVYAGEVQRLTLLLDQLRSEFAANHPGRVISLEALTRLILISVLRLSAPSLSAQPSRSEDLQIFQRFSMQIEAHYLEHLPLSRYAQLLGVAEARLNHVCRRIAGRPSKRLVFERLMQEAKRLLLFTGSTVNEICYLLGFKDPAYFSRFFSRHAGVTPGEYRLRSRVGPES</sequence>
<dbReference type="InterPro" id="IPR003313">
    <property type="entry name" value="AraC-bd"/>
</dbReference>
<evidence type="ECO:0000256" key="2">
    <source>
        <dbReference type="ARBA" id="ARBA00023125"/>
    </source>
</evidence>
<gene>
    <name evidence="6" type="ORF">BLL42_28425</name>
</gene>
<evidence type="ECO:0000259" key="5">
    <source>
        <dbReference type="PROSITE" id="PS01124"/>
    </source>
</evidence>
<dbReference type="PRINTS" id="PR00032">
    <property type="entry name" value="HTHARAC"/>
</dbReference>
<dbReference type="GO" id="GO:0043565">
    <property type="term" value="F:sequence-specific DNA binding"/>
    <property type="evidence" value="ECO:0007669"/>
    <property type="project" value="InterPro"/>
</dbReference>
<dbReference type="PANTHER" id="PTHR43280">
    <property type="entry name" value="ARAC-FAMILY TRANSCRIPTIONAL REGULATOR"/>
    <property type="match status" value="1"/>
</dbReference>
<dbReference type="Pfam" id="PF02311">
    <property type="entry name" value="AraC_binding"/>
    <property type="match status" value="1"/>
</dbReference>
<evidence type="ECO:0000313" key="7">
    <source>
        <dbReference type="Proteomes" id="UP000182567"/>
    </source>
</evidence>
<dbReference type="InterPro" id="IPR018060">
    <property type="entry name" value="HTH_AraC"/>
</dbReference>
<keyword evidence="1" id="KW-0805">Transcription regulation</keyword>
<protein>
    <submittedName>
        <fullName evidence="6">4-hydroxyphenylacetate catabolism regulatory protein HpaA</fullName>
    </submittedName>
</protein>
<accession>A0A1J0EU12</accession>
<keyword evidence="6" id="KW-0614">Plasmid</keyword>
<dbReference type="NCBIfam" id="TIGR02297">
    <property type="entry name" value="HpaA"/>
    <property type="match status" value="1"/>
</dbReference>
<dbReference type="AlphaFoldDB" id="A0A1J0EU12"/>
<name>A0A1J0EU12_9PSED</name>
<proteinExistence type="predicted"/>
<evidence type="ECO:0000256" key="3">
    <source>
        <dbReference type="ARBA" id="ARBA00023159"/>
    </source>
</evidence>
<organism evidence="6 7">
    <name type="scientific">Pseudomonas frederiksbergensis</name>
    <dbReference type="NCBI Taxonomy" id="104087"/>
    <lineage>
        <taxon>Bacteria</taxon>
        <taxon>Pseudomonadati</taxon>
        <taxon>Pseudomonadota</taxon>
        <taxon>Gammaproteobacteria</taxon>
        <taxon>Pseudomonadales</taxon>
        <taxon>Pseudomonadaceae</taxon>
        <taxon>Pseudomonas</taxon>
    </lineage>
</organism>
<dbReference type="EMBL" id="CP017887">
    <property type="protein sequence ID" value="APC19634.1"/>
    <property type="molecule type" value="Genomic_DNA"/>
</dbReference>
<dbReference type="InterPro" id="IPR014710">
    <property type="entry name" value="RmlC-like_jellyroll"/>
</dbReference>
<keyword evidence="2" id="KW-0238">DNA-binding</keyword>
<dbReference type="SMART" id="SM00342">
    <property type="entry name" value="HTH_ARAC"/>
    <property type="match status" value="1"/>
</dbReference>
<dbReference type="OrthoDB" id="9814125at2"/>
<dbReference type="PANTHER" id="PTHR43280:SF19">
    <property type="entry name" value="4-HYDROXYPHENYLACETATE CATABOLISM PROTEIN"/>
    <property type="match status" value="1"/>
</dbReference>
<reference evidence="7" key="1">
    <citation type="submission" date="2016-10" db="EMBL/GenBank/DDBJ databases">
        <title>Pseudomonas frederiksbergensis ERGS4:02 complete genome.</title>
        <authorList>
            <person name="Kumar R."/>
            <person name="Acharya V."/>
            <person name="Singh D."/>
        </authorList>
    </citation>
    <scope>NUCLEOTIDE SEQUENCE [LARGE SCALE GENOMIC DNA]</scope>
    <source>
        <strain evidence="7">ERGS4:02</strain>
        <plasmid evidence="7">Plasmid unnamed1</plasmid>
    </source>
</reference>
<dbReference type="Gene3D" id="1.10.10.60">
    <property type="entry name" value="Homeodomain-like"/>
    <property type="match status" value="1"/>
</dbReference>
<dbReference type="Proteomes" id="UP000182567">
    <property type="component" value="Plasmid unnamed1"/>
</dbReference>
<dbReference type="SUPFAM" id="SSF51182">
    <property type="entry name" value="RmlC-like cupins"/>
    <property type="match status" value="1"/>
</dbReference>
<dbReference type="InterPro" id="IPR011051">
    <property type="entry name" value="RmlC_Cupin_sf"/>
</dbReference>
<dbReference type="RefSeq" id="WP_071556127.1">
    <property type="nucleotide sequence ID" value="NZ_CP017887.1"/>
</dbReference>
<dbReference type="SUPFAM" id="SSF46689">
    <property type="entry name" value="Homeodomain-like"/>
    <property type="match status" value="1"/>
</dbReference>
<dbReference type="Pfam" id="PF12833">
    <property type="entry name" value="HTH_18"/>
    <property type="match status" value="1"/>
</dbReference>
<keyword evidence="3" id="KW-0010">Activator</keyword>
<dbReference type="InterPro" id="IPR009057">
    <property type="entry name" value="Homeodomain-like_sf"/>
</dbReference>